<sequence>MNELMLLELARTAITTLLLVLFPLLAAILAVGLLVSVVQAVTQVNEQTLVFIPKIVVAFLVVLFAGSWMARQLAAFTVEVLTMLPLLRR</sequence>
<dbReference type="AlphaFoldDB" id="A0A7C3ANW5"/>
<keyword evidence="4 7" id="KW-0812">Transmembrane</keyword>
<keyword evidence="5 7" id="KW-1133">Transmembrane helix</keyword>
<evidence type="ECO:0000313" key="8">
    <source>
        <dbReference type="EMBL" id="HEX71639.1"/>
    </source>
</evidence>
<proteinExistence type="inferred from homology"/>
<organism evidence="8">
    <name type="scientific">Thermorudis sp</name>
    <dbReference type="NCBI Taxonomy" id="1969470"/>
    <lineage>
        <taxon>Bacteria</taxon>
        <taxon>Pseudomonadati</taxon>
        <taxon>Thermomicrobiota</taxon>
        <taxon>Thermomicrobia</taxon>
        <taxon>Thermomicrobia incertae sedis</taxon>
        <taxon>Thermorudis</taxon>
    </lineage>
</organism>
<accession>A0A7C3ANW5</accession>
<keyword evidence="8" id="KW-0969">Cilium</keyword>
<comment type="caution">
    <text evidence="8">The sequence shown here is derived from an EMBL/GenBank/DDBJ whole genome shotgun (WGS) entry which is preliminary data.</text>
</comment>
<evidence type="ECO:0000256" key="6">
    <source>
        <dbReference type="ARBA" id="ARBA00023136"/>
    </source>
</evidence>
<evidence type="ECO:0000256" key="1">
    <source>
        <dbReference type="ARBA" id="ARBA00004651"/>
    </source>
</evidence>
<protein>
    <submittedName>
        <fullName evidence="8">Flagellar type III secretion system protein FliQ</fullName>
    </submittedName>
</protein>
<name>A0A7C3ANW5_9BACT</name>
<dbReference type="GO" id="GO:0005886">
    <property type="term" value="C:plasma membrane"/>
    <property type="evidence" value="ECO:0007669"/>
    <property type="project" value="UniProtKB-SubCell"/>
</dbReference>
<keyword evidence="3" id="KW-1003">Cell membrane</keyword>
<dbReference type="EMBL" id="DSID01000793">
    <property type="protein sequence ID" value="HEX71639.1"/>
    <property type="molecule type" value="Genomic_DNA"/>
</dbReference>
<evidence type="ECO:0000256" key="7">
    <source>
        <dbReference type="SAM" id="Phobius"/>
    </source>
</evidence>
<dbReference type="PANTHER" id="PTHR34040">
    <property type="entry name" value="FLAGELLAR BIOSYNTHETIC PROTEIN FLIQ"/>
    <property type="match status" value="1"/>
</dbReference>
<comment type="subcellular location">
    <subcellularLocation>
        <location evidence="1">Cell membrane</location>
        <topology evidence="1">Multi-pass membrane protein</topology>
    </subcellularLocation>
</comment>
<evidence type="ECO:0000256" key="2">
    <source>
        <dbReference type="ARBA" id="ARBA00006156"/>
    </source>
</evidence>
<comment type="similarity">
    <text evidence="2">Belongs to the FliQ/MopD/SpaQ family.</text>
</comment>
<keyword evidence="6 7" id="KW-0472">Membrane</keyword>
<evidence type="ECO:0000256" key="4">
    <source>
        <dbReference type="ARBA" id="ARBA00022692"/>
    </source>
</evidence>
<feature type="transmembrane region" description="Helical" evidence="7">
    <location>
        <begin position="50"/>
        <end position="70"/>
    </location>
</feature>
<keyword evidence="8" id="KW-0282">Flagellum</keyword>
<dbReference type="Pfam" id="PF01313">
    <property type="entry name" value="Bac_export_3"/>
    <property type="match status" value="1"/>
</dbReference>
<evidence type="ECO:0000256" key="5">
    <source>
        <dbReference type="ARBA" id="ARBA00022989"/>
    </source>
</evidence>
<keyword evidence="8" id="KW-0966">Cell projection</keyword>
<dbReference type="InterPro" id="IPR002191">
    <property type="entry name" value="Bac_export_3"/>
</dbReference>
<dbReference type="PANTHER" id="PTHR34040:SF2">
    <property type="entry name" value="FLAGELLAR BIOSYNTHETIC PROTEIN FLIQ"/>
    <property type="match status" value="1"/>
</dbReference>
<dbReference type="PRINTS" id="PR00952">
    <property type="entry name" value="TYPE3IMQPROT"/>
</dbReference>
<dbReference type="GO" id="GO:0009306">
    <property type="term" value="P:protein secretion"/>
    <property type="evidence" value="ECO:0007669"/>
    <property type="project" value="InterPro"/>
</dbReference>
<gene>
    <name evidence="8" type="primary">fliQ</name>
    <name evidence="8" type="ORF">ENP13_10430</name>
</gene>
<reference evidence="8" key="1">
    <citation type="journal article" date="2020" name="mSystems">
        <title>Genome- and Community-Level Interaction Insights into Carbon Utilization and Element Cycling Functions of Hydrothermarchaeota in Hydrothermal Sediment.</title>
        <authorList>
            <person name="Zhou Z."/>
            <person name="Liu Y."/>
            <person name="Xu W."/>
            <person name="Pan J."/>
            <person name="Luo Z.H."/>
            <person name="Li M."/>
        </authorList>
    </citation>
    <scope>NUCLEOTIDE SEQUENCE [LARGE SCALE GENOMIC DNA]</scope>
    <source>
        <strain evidence="8">SpSt-192</strain>
    </source>
</reference>
<evidence type="ECO:0000256" key="3">
    <source>
        <dbReference type="ARBA" id="ARBA00022475"/>
    </source>
</evidence>
<dbReference type="PIRSF" id="PIRSF004669">
    <property type="entry name" value="FliQ"/>
    <property type="match status" value="1"/>
</dbReference>